<dbReference type="OrthoDB" id="5826423at2759"/>
<dbReference type="Proteomes" id="UP000681722">
    <property type="component" value="Unassembled WGS sequence"/>
</dbReference>
<accession>A0A8S2ZIR4</accession>
<sequence>YDIADFDHKYLHQKIAMVSQEPLLLNRSIRENIIYALDNGSDVNDEANNDFLTTEIIDAAKFANAHTFITELVDGYETQCGQRGGHLNGSQTQRMRRHHR</sequence>
<comment type="caution">
    <text evidence="2">The sequence shown here is derived from an EMBL/GenBank/DDBJ whole genome shotgun (WGS) entry which is preliminary data.</text>
</comment>
<name>A0A8S2ZIR4_9BILA</name>
<proteinExistence type="predicted"/>
<dbReference type="InterPro" id="IPR027417">
    <property type="entry name" value="P-loop_NTPase"/>
</dbReference>
<dbReference type="PANTHER" id="PTHR24221:SF656">
    <property type="entry name" value="ABC-TYPE ANTIGEN PEPTIDE TRANSPORTER"/>
    <property type="match status" value="1"/>
</dbReference>
<reference evidence="2" key="1">
    <citation type="submission" date="2021-02" db="EMBL/GenBank/DDBJ databases">
        <authorList>
            <person name="Nowell W R."/>
        </authorList>
    </citation>
    <scope>NUCLEOTIDE SEQUENCE</scope>
</reference>
<dbReference type="Gene3D" id="3.40.50.300">
    <property type="entry name" value="P-loop containing nucleotide triphosphate hydrolases"/>
    <property type="match status" value="1"/>
</dbReference>
<evidence type="ECO:0000256" key="1">
    <source>
        <dbReference type="SAM" id="MobiDB-lite"/>
    </source>
</evidence>
<gene>
    <name evidence="2" type="ORF">SRO942_LOCUS50000</name>
</gene>
<evidence type="ECO:0000313" key="3">
    <source>
        <dbReference type="Proteomes" id="UP000681722"/>
    </source>
</evidence>
<dbReference type="InterPro" id="IPR039421">
    <property type="entry name" value="Type_1_exporter"/>
</dbReference>
<protein>
    <submittedName>
        <fullName evidence="2">Uncharacterized protein</fullName>
    </submittedName>
</protein>
<dbReference type="PANTHER" id="PTHR24221">
    <property type="entry name" value="ATP-BINDING CASSETTE SUB-FAMILY B"/>
    <property type="match status" value="1"/>
</dbReference>
<dbReference type="GO" id="GO:0016020">
    <property type="term" value="C:membrane"/>
    <property type="evidence" value="ECO:0007669"/>
    <property type="project" value="TreeGrafter"/>
</dbReference>
<dbReference type="AlphaFoldDB" id="A0A8S2ZIR4"/>
<evidence type="ECO:0000313" key="2">
    <source>
        <dbReference type="EMBL" id="CAF4635974.1"/>
    </source>
</evidence>
<dbReference type="SUPFAM" id="SSF52540">
    <property type="entry name" value="P-loop containing nucleoside triphosphate hydrolases"/>
    <property type="match status" value="1"/>
</dbReference>
<feature type="non-terminal residue" evidence="2">
    <location>
        <position position="1"/>
    </location>
</feature>
<organism evidence="2 3">
    <name type="scientific">Didymodactylos carnosus</name>
    <dbReference type="NCBI Taxonomy" id="1234261"/>
    <lineage>
        <taxon>Eukaryota</taxon>
        <taxon>Metazoa</taxon>
        <taxon>Spiralia</taxon>
        <taxon>Gnathifera</taxon>
        <taxon>Rotifera</taxon>
        <taxon>Eurotatoria</taxon>
        <taxon>Bdelloidea</taxon>
        <taxon>Philodinida</taxon>
        <taxon>Philodinidae</taxon>
        <taxon>Didymodactylos</taxon>
    </lineage>
</organism>
<dbReference type="EMBL" id="CAJOBC010138150">
    <property type="protein sequence ID" value="CAF4635974.1"/>
    <property type="molecule type" value="Genomic_DNA"/>
</dbReference>
<dbReference type="GO" id="GO:0042626">
    <property type="term" value="F:ATPase-coupled transmembrane transporter activity"/>
    <property type="evidence" value="ECO:0007669"/>
    <property type="project" value="TreeGrafter"/>
</dbReference>
<feature type="region of interest" description="Disordered" evidence="1">
    <location>
        <begin position="81"/>
        <end position="100"/>
    </location>
</feature>